<accession>A0A8H2W8L5</accession>
<dbReference type="Proteomes" id="UP000663840">
    <property type="component" value="Unassembled WGS sequence"/>
</dbReference>
<protein>
    <submittedName>
        <fullName evidence="1">Uncharacterized protein</fullName>
    </submittedName>
</protein>
<evidence type="ECO:0000313" key="1">
    <source>
        <dbReference type="EMBL" id="CAE6347222.1"/>
    </source>
</evidence>
<proteinExistence type="predicted"/>
<organism evidence="1 2">
    <name type="scientific">Rhizoctonia solani</name>
    <dbReference type="NCBI Taxonomy" id="456999"/>
    <lineage>
        <taxon>Eukaryota</taxon>
        <taxon>Fungi</taxon>
        <taxon>Dikarya</taxon>
        <taxon>Basidiomycota</taxon>
        <taxon>Agaricomycotina</taxon>
        <taxon>Agaricomycetes</taxon>
        <taxon>Cantharellales</taxon>
        <taxon>Ceratobasidiaceae</taxon>
        <taxon>Rhizoctonia</taxon>
    </lineage>
</organism>
<sequence>MGVAPATGHIGLLTARLDSERFTSHYDYTATWMGYHVAHYLAQQRDADSKTSSQITQDAALWFNVIDAECSKSHIITGLQVTEHQTETRRGLVGGGMCVACNGLDAYGADHGPQQFAPLARRAVVMALVRAVSCYEVASGRTVWAMKRQIRVILEHAA</sequence>
<name>A0A8H2W8L5_9AGAM</name>
<dbReference type="AlphaFoldDB" id="A0A8H2W8L5"/>
<dbReference type="EMBL" id="CAJMWR010000123">
    <property type="protein sequence ID" value="CAE6347222.1"/>
    <property type="molecule type" value="Genomic_DNA"/>
</dbReference>
<reference evidence="1" key="1">
    <citation type="submission" date="2021-01" db="EMBL/GenBank/DDBJ databases">
        <authorList>
            <person name="Kaushik A."/>
        </authorList>
    </citation>
    <scope>NUCLEOTIDE SEQUENCE</scope>
    <source>
        <strain evidence="1">AG1-1A</strain>
    </source>
</reference>
<gene>
    <name evidence="1" type="ORF">RDB_LOCUS6735</name>
</gene>
<evidence type="ECO:0000313" key="2">
    <source>
        <dbReference type="Proteomes" id="UP000663840"/>
    </source>
</evidence>
<comment type="caution">
    <text evidence="1">The sequence shown here is derived from an EMBL/GenBank/DDBJ whole genome shotgun (WGS) entry which is preliminary data.</text>
</comment>